<evidence type="ECO:0000259" key="1">
    <source>
        <dbReference type="Pfam" id="PF24864"/>
    </source>
</evidence>
<proteinExistence type="predicted"/>
<comment type="caution">
    <text evidence="2">The sequence shown here is derived from an EMBL/GenBank/DDBJ whole genome shotgun (WGS) entry which is preliminary data.</text>
</comment>
<gene>
    <name evidence="2" type="ORF">SLS60_003771</name>
</gene>
<protein>
    <recommendedName>
        <fullName evidence="1">DUF7730 domain-containing protein</fullName>
    </recommendedName>
</protein>
<evidence type="ECO:0000313" key="3">
    <source>
        <dbReference type="Proteomes" id="UP001521785"/>
    </source>
</evidence>
<name>A0ABR3RPK5_9PLEO</name>
<dbReference type="Proteomes" id="UP001521785">
    <property type="component" value="Unassembled WGS sequence"/>
</dbReference>
<dbReference type="InterPro" id="IPR056632">
    <property type="entry name" value="DUF7730"/>
</dbReference>
<sequence>MPDEEDAIIRQAIAQNIGQIKAQQVPRATHKRWKGNEVHTQEQSHLAGRLPAEVRNLIYAYLWEGSGAVTEAGEDVKQPVVETSKEVQNEGVWQQDADEVAKKAPHPLSLLSTCRKIYLDAALFAYSNHTFTIPELDGAATYLALSRLTSPLPELLFNSISRLAYGTPPATPYVFIHHTLYVTHSLLLFPSLRHLEIRMYEDRFLDRRLIHDKDPSVTRARIGSYLKPQKQKPQFVPQWLHEMLDDVLNGRVYVWQKGEKWSVQWPQEEDSECAHIAMMHNTRFPIALEGKLTKRYPGIDPTLMSPCVCGCGAPCWYSASLVQETGRPPVSLQVRYDGDRRTMELRNHKLQLIPRYGLAGPTSALVGRNERMMGFGFDAEGTEFWKRRKAKASWRAAAGRWWRGEGT</sequence>
<dbReference type="Pfam" id="PF24864">
    <property type="entry name" value="DUF7730"/>
    <property type="match status" value="1"/>
</dbReference>
<feature type="domain" description="DUF7730" evidence="1">
    <location>
        <begin position="39"/>
        <end position="163"/>
    </location>
</feature>
<accession>A0ABR3RPK5</accession>
<dbReference type="PANTHER" id="PTHR38790">
    <property type="entry name" value="2EXR DOMAIN-CONTAINING PROTEIN-RELATED"/>
    <property type="match status" value="1"/>
</dbReference>
<reference evidence="2 3" key="1">
    <citation type="submission" date="2024-02" db="EMBL/GenBank/DDBJ databases">
        <title>De novo assembly and annotation of 12 fungi associated with fruit tree decline syndrome in Ontario, Canada.</title>
        <authorList>
            <person name="Sulman M."/>
            <person name="Ellouze W."/>
            <person name="Ilyukhin E."/>
        </authorList>
    </citation>
    <scope>NUCLEOTIDE SEQUENCE [LARGE SCALE GENOMIC DNA]</scope>
    <source>
        <strain evidence="2 3">M42-189</strain>
    </source>
</reference>
<organism evidence="2 3">
    <name type="scientific">Paraconiothyrium brasiliense</name>
    <dbReference type="NCBI Taxonomy" id="300254"/>
    <lineage>
        <taxon>Eukaryota</taxon>
        <taxon>Fungi</taxon>
        <taxon>Dikarya</taxon>
        <taxon>Ascomycota</taxon>
        <taxon>Pezizomycotina</taxon>
        <taxon>Dothideomycetes</taxon>
        <taxon>Pleosporomycetidae</taxon>
        <taxon>Pleosporales</taxon>
        <taxon>Massarineae</taxon>
        <taxon>Didymosphaeriaceae</taxon>
        <taxon>Paraconiothyrium</taxon>
    </lineage>
</organism>
<keyword evidence="3" id="KW-1185">Reference proteome</keyword>
<dbReference type="EMBL" id="JAKJXO020000004">
    <property type="protein sequence ID" value="KAL1606369.1"/>
    <property type="molecule type" value="Genomic_DNA"/>
</dbReference>
<evidence type="ECO:0000313" key="2">
    <source>
        <dbReference type="EMBL" id="KAL1606369.1"/>
    </source>
</evidence>